<evidence type="ECO:0000313" key="4">
    <source>
        <dbReference type="Proteomes" id="UP000003053"/>
    </source>
</evidence>
<keyword evidence="4" id="KW-1185">Reference proteome</keyword>
<dbReference type="Pfam" id="PF13239">
    <property type="entry name" value="2TM"/>
    <property type="match status" value="1"/>
</dbReference>
<proteinExistence type="predicted"/>
<keyword evidence="1" id="KW-1133">Transmembrane helix</keyword>
<organism evidence="3 4">
    <name type="scientific">Polaribacter irgensii 23-P</name>
    <dbReference type="NCBI Taxonomy" id="313594"/>
    <lineage>
        <taxon>Bacteria</taxon>
        <taxon>Pseudomonadati</taxon>
        <taxon>Bacteroidota</taxon>
        <taxon>Flavobacteriia</taxon>
        <taxon>Flavobacteriales</taxon>
        <taxon>Flavobacteriaceae</taxon>
    </lineage>
</organism>
<keyword evidence="1" id="KW-0472">Membrane</keyword>
<feature type="transmembrane region" description="Helical" evidence="1">
    <location>
        <begin position="31"/>
        <end position="55"/>
    </location>
</feature>
<dbReference type="HOGENOM" id="CLU_2754444_0_0_10"/>
<dbReference type="EMBL" id="AAOG01000003">
    <property type="protein sequence ID" value="EAR12066.1"/>
    <property type="molecule type" value="Genomic_DNA"/>
</dbReference>
<feature type="domain" description="2TM" evidence="2">
    <location>
        <begin position="1"/>
        <end position="69"/>
    </location>
</feature>
<comment type="caution">
    <text evidence="3">The sequence shown here is derived from an EMBL/GenBank/DDBJ whole genome shotgun (WGS) entry which is preliminary data.</text>
</comment>
<dbReference type="AlphaFoldDB" id="A4C1R3"/>
<dbReference type="InterPro" id="IPR025698">
    <property type="entry name" value="2TM_dom"/>
</dbReference>
<sequence>MVNLFLSGAQFVDGITENKSFIDIFSDFGMYAVWIIWGIGLVFHTWSVFGFIFLFEKDWEARKIRKYMND</sequence>
<gene>
    <name evidence="3" type="ORF">PI23P_12052</name>
</gene>
<keyword evidence="1" id="KW-0812">Transmembrane</keyword>
<protein>
    <recommendedName>
        <fullName evidence="2">2TM domain-containing protein</fullName>
    </recommendedName>
</protein>
<evidence type="ECO:0000313" key="3">
    <source>
        <dbReference type="EMBL" id="EAR12066.1"/>
    </source>
</evidence>
<evidence type="ECO:0000256" key="1">
    <source>
        <dbReference type="SAM" id="Phobius"/>
    </source>
</evidence>
<dbReference type="Proteomes" id="UP000003053">
    <property type="component" value="Unassembled WGS sequence"/>
</dbReference>
<dbReference type="STRING" id="313594.PI23P_12052"/>
<reference evidence="3 4" key="1">
    <citation type="submission" date="2006-02" db="EMBL/GenBank/DDBJ databases">
        <authorList>
            <person name="Murray A."/>
            <person name="Staley J."/>
            <person name="Ferriera S."/>
            <person name="Johnson J."/>
            <person name="Kravitz S."/>
            <person name="Halpern A."/>
            <person name="Remington K."/>
            <person name="Beeson K."/>
            <person name="Tran B."/>
            <person name="Rogers Y.-H."/>
            <person name="Friedman R."/>
            <person name="Venter J.C."/>
        </authorList>
    </citation>
    <scope>NUCLEOTIDE SEQUENCE [LARGE SCALE GENOMIC DNA]</scope>
    <source>
        <strain evidence="3 4">23-P</strain>
    </source>
</reference>
<evidence type="ECO:0000259" key="2">
    <source>
        <dbReference type="Pfam" id="PF13239"/>
    </source>
</evidence>
<name>A4C1R3_9FLAO</name>
<accession>A4C1R3</accession>